<name>A0A7C1DPJ4_UNCKA</name>
<dbReference type="EMBL" id="DSDM01000051">
    <property type="protein sequence ID" value="HDQ88685.1"/>
    <property type="molecule type" value="Genomic_DNA"/>
</dbReference>
<feature type="transmembrane region" description="Helical" evidence="1">
    <location>
        <begin position="12"/>
        <end position="31"/>
    </location>
</feature>
<accession>A0A7C1DPJ4</accession>
<dbReference type="Proteomes" id="UP000886066">
    <property type="component" value="Unassembled WGS sequence"/>
</dbReference>
<organism evidence="2">
    <name type="scientific">candidate division WWE3 bacterium</name>
    <dbReference type="NCBI Taxonomy" id="2053526"/>
    <lineage>
        <taxon>Bacteria</taxon>
        <taxon>Katanobacteria</taxon>
    </lineage>
</organism>
<keyword evidence="1" id="KW-1133">Transmembrane helix</keyword>
<evidence type="ECO:0000313" key="2">
    <source>
        <dbReference type="EMBL" id="HDQ88685.1"/>
    </source>
</evidence>
<keyword evidence="1" id="KW-0472">Membrane</keyword>
<comment type="caution">
    <text evidence="2">The sequence shown here is derived from an EMBL/GenBank/DDBJ whole genome shotgun (WGS) entry which is preliminary data.</text>
</comment>
<reference evidence="2" key="1">
    <citation type="journal article" date="2020" name="mSystems">
        <title>Genome- and Community-Level Interaction Insights into Carbon Utilization and Element Cycling Functions of Hydrothermarchaeota in Hydrothermal Sediment.</title>
        <authorList>
            <person name="Zhou Z."/>
            <person name="Liu Y."/>
            <person name="Xu W."/>
            <person name="Pan J."/>
            <person name="Luo Z.H."/>
            <person name="Li M."/>
        </authorList>
    </citation>
    <scope>NUCLEOTIDE SEQUENCE [LARGE SCALE GENOMIC DNA]</scope>
    <source>
        <strain evidence="2">SpSt-1219</strain>
    </source>
</reference>
<feature type="transmembrane region" description="Helical" evidence="1">
    <location>
        <begin position="37"/>
        <end position="58"/>
    </location>
</feature>
<proteinExistence type="predicted"/>
<evidence type="ECO:0000256" key="1">
    <source>
        <dbReference type="SAM" id="Phobius"/>
    </source>
</evidence>
<dbReference type="AlphaFoldDB" id="A0A7C1DPJ4"/>
<sequence length="69" mass="7821">MNNLGANKTVQKFILPLVAAMLLNYKSLIQISDQTNIVNLLIQVGITMAILMVLIKYVPDAVKRYLKRF</sequence>
<gene>
    <name evidence="2" type="ORF">ENN92_00865</name>
</gene>
<keyword evidence="1" id="KW-0812">Transmembrane</keyword>
<protein>
    <submittedName>
        <fullName evidence="2">Uncharacterized protein</fullName>
    </submittedName>
</protein>